<comment type="caution">
    <text evidence="3">The sequence shown here is derived from an EMBL/GenBank/DDBJ whole genome shotgun (WGS) entry which is preliminary data.</text>
</comment>
<name>A0A098LC96_9BACT</name>
<dbReference type="Proteomes" id="UP000030185">
    <property type="component" value="Unassembled WGS sequence"/>
</dbReference>
<evidence type="ECO:0000313" key="3">
    <source>
        <dbReference type="EMBL" id="GAL84069.1"/>
    </source>
</evidence>
<proteinExistence type="predicted"/>
<gene>
    <name evidence="3" type="ORF">MYP_1297</name>
</gene>
<dbReference type="InterPro" id="IPR011250">
    <property type="entry name" value="OMP/PagP_B-barrel"/>
</dbReference>
<feature type="domain" description="Outer membrane protein beta-barrel" evidence="2">
    <location>
        <begin position="42"/>
        <end position="206"/>
    </location>
</feature>
<dbReference type="RefSeq" id="WP_052429987.1">
    <property type="nucleotide sequence ID" value="NZ_BBLT01000002.1"/>
</dbReference>
<dbReference type="Gene3D" id="2.40.160.20">
    <property type="match status" value="1"/>
</dbReference>
<dbReference type="AlphaFoldDB" id="A0A098LC96"/>
<sequence length="282" mass="33075">MKSRKKLYIFTIFCLLFSHVGFSQAKRNKLVNRSGYLMQEKLSVTAQLGLSSYYGDLCDKFDCMQFRPNFGIGMAYRFNPNIYGRAEINYVRLASNDVHENRNLDFRSGNLEAYVAGVYDYYPYTKHFRRRKLINPYAFLGVGITYFNPHGSLNGQWYKLRPLHTEGKSYSPVTAIIPVGFGFRIKYTRQLEFMVEGGYRFTFTDYLDDVSSYKFLDDSQFSDPVARDISNKIKTGNTENYQRGNPKRNDGYFVFQVKARYTFVTNINNFRGRSPRFLRKTY</sequence>
<reference evidence="3 4" key="1">
    <citation type="submission" date="2014-09" db="EMBL/GenBank/DDBJ databases">
        <title>Sporocytophaga myxococcoides PG-01 genome sequencing.</title>
        <authorList>
            <person name="Liu L."/>
            <person name="Gao P.J."/>
            <person name="Chen G.J."/>
            <person name="Wang L.S."/>
        </authorList>
    </citation>
    <scope>NUCLEOTIDE SEQUENCE [LARGE SCALE GENOMIC DNA]</scope>
    <source>
        <strain evidence="3 4">PG-01</strain>
    </source>
</reference>
<evidence type="ECO:0000259" key="2">
    <source>
        <dbReference type="Pfam" id="PF13505"/>
    </source>
</evidence>
<keyword evidence="4" id="KW-1185">Reference proteome</keyword>
<organism evidence="3 4">
    <name type="scientific">Sporocytophaga myxococcoides</name>
    <dbReference type="NCBI Taxonomy" id="153721"/>
    <lineage>
        <taxon>Bacteria</taxon>
        <taxon>Pseudomonadati</taxon>
        <taxon>Bacteroidota</taxon>
        <taxon>Cytophagia</taxon>
        <taxon>Cytophagales</taxon>
        <taxon>Cytophagaceae</taxon>
        <taxon>Sporocytophaga</taxon>
    </lineage>
</organism>
<dbReference type="InterPro" id="IPR027385">
    <property type="entry name" value="Beta-barrel_OMP"/>
</dbReference>
<accession>A0A098LC96</accession>
<dbReference type="eggNOG" id="COG2067">
    <property type="taxonomic scope" value="Bacteria"/>
</dbReference>
<dbReference type="SUPFAM" id="SSF56925">
    <property type="entry name" value="OMPA-like"/>
    <property type="match status" value="1"/>
</dbReference>
<dbReference type="EMBL" id="BBLT01000002">
    <property type="protein sequence ID" value="GAL84069.1"/>
    <property type="molecule type" value="Genomic_DNA"/>
</dbReference>
<evidence type="ECO:0000256" key="1">
    <source>
        <dbReference type="ARBA" id="ARBA00022729"/>
    </source>
</evidence>
<protein>
    <recommendedName>
        <fullName evidence="2">Outer membrane protein beta-barrel domain-containing protein</fullName>
    </recommendedName>
</protein>
<dbReference type="STRING" id="153721.MYP_1297"/>
<dbReference type="OrthoDB" id="654178at2"/>
<keyword evidence="1" id="KW-0732">Signal</keyword>
<evidence type="ECO:0000313" key="4">
    <source>
        <dbReference type="Proteomes" id="UP000030185"/>
    </source>
</evidence>
<dbReference type="Pfam" id="PF13505">
    <property type="entry name" value="OMP_b-brl"/>
    <property type="match status" value="1"/>
</dbReference>